<organism evidence="1 2">
    <name type="scientific">Iris pallida</name>
    <name type="common">Sweet iris</name>
    <dbReference type="NCBI Taxonomy" id="29817"/>
    <lineage>
        <taxon>Eukaryota</taxon>
        <taxon>Viridiplantae</taxon>
        <taxon>Streptophyta</taxon>
        <taxon>Embryophyta</taxon>
        <taxon>Tracheophyta</taxon>
        <taxon>Spermatophyta</taxon>
        <taxon>Magnoliopsida</taxon>
        <taxon>Liliopsida</taxon>
        <taxon>Asparagales</taxon>
        <taxon>Iridaceae</taxon>
        <taxon>Iridoideae</taxon>
        <taxon>Irideae</taxon>
        <taxon>Iris</taxon>
    </lineage>
</organism>
<reference evidence="1" key="2">
    <citation type="submission" date="2023-04" db="EMBL/GenBank/DDBJ databases">
        <authorList>
            <person name="Bruccoleri R.E."/>
            <person name="Oakeley E.J."/>
            <person name="Faust A.-M."/>
            <person name="Dessus-Babus S."/>
            <person name="Altorfer M."/>
            <person name="Burckhardt D."/>
            <person name="Oertli M."/>
            <person name="Naumann U."/>
            <person name="Petersen F."/>
            <person name="Wong J."/>
        </authorList>
    </citation>
    <scope>NUCLEOTIDE SEQUENCE</scope>
    <source>
        <strain evidence="1">GSM-AAB239-AS_SAM_17_03QT</strain>
        <tissue evidence="1">Leaf</tissue>
    </source>
</reference>
<gene>
    <name evidence="1" type="ORF">M6B38_136670</name>
</gene>
<evidence type="ECO:0000313" key="2">
    <source>
        <dbReference type="Proteomes" id="UP001140949"/>
    </source>
</evidence>
<dbReference type="EMBL" id="JANAVB010029452">
    <property type="protein sequence ID" value="KAJ6814919.1"/>
    <property type="molecule type" value="Genomic_DNA"/>
</dbReference>
<accession>A0AAX6FF37</accession>
<reference evidence="1" key="1">
    <citation type="journal article" date="2023" name="GigaByte">
        <title>Genome assembly of the bearded iris, Iris pallida Lam.</title>
        <authorList>
            <person name="Bruccoleri R.E."/>
            <person name="Oakeley E.J."/>
            <person name="Faust A.M.E."/>
            <person name="Altorfer M."/>
            <person name="Dessus-Babus S."/>
            <person name="Burckhardt D."/>
            <person name="Oertli M."/>
            <person name="Naumann U."/>
            <person name="Petersen F."/>
            <person name="Wong J."/>
        </authorList>
    </citation>
    <scope>NUCLEOTIDE SEQUENCE</scope>
    <source>
        <strain evidence="1">GSM-AAB239-AS_SAM_17_03QT</strain>
    </source>
</reference>
<dbReference type="AlphaFoldDB" id="A0AAX6FF37"/>
<evidence type="ECO:0000313" key="1">
    <source>
        <dbReference type="EMBL" id="KAJ6814919.1"/>
    </source>
</evidence>
<proteinExistence type="predicted"/>
<dbReference type="Proteomes" id="UP001140949">
    <property type="component" value="Unassembled WGS sequence"/>
</dbReference>
<keyword evidence="2" id="KW-1185">Reference proteome</keyword>
<comment type="caution">
    <text evidence="1">The sequence shown here is derived from an EMBL/GenBank/DDBJ whole genome shotgun (WGS) entry which is preliminary data.</text>
</comment>
<name>A0AAX6FF37_IRIPA</name>
<sequence>MSCSMQHCFFGLSVLPSRGLWNLPSFSNLGLVWFTESPGWERKVINFLCLGAKGIDEERKVIPNGREIRGESDSIPTLK</sequence>
<protein>
    <submittedName>
        <fullName evidence="1">Uncharacterized protein</fullName>
    </submittedName>
</protein>